<name>A0A0P6XWR0_9CHLR</name>
<dbReference type="InterPro" id="IPR010787">
    <property type="entry name" value="DUF1385"/>
</dbReference>
<feature type="transmembrane region" description="Helical" evidence="1">
    <location>
        <begin position="196"/>
        <end position="217"/>
    </location>
</feature>
<feature type="transmembrane region" description="Helical" evidence="1">
    <location>
        <begin position="129"/>
        <end position="149"/>
    </location>
</feature>
<dbReference type="Proteomes" id="UP000050417">
    <property type="component" value="Unassembled WGS sequence"/>
</dbReference>
<dbReference type="Pfam" id="PF07136">
    <property type="entry name" value="DUF1385"/>
    <property type="match status" value="1"/>
</dbReference>
<keyword evidence="3" id="KW-1185">Reference proteome</keyword>
<accession>A0A0P6XWR0</accession>
<reference evidence="2 3" key="1">
    <citation type="submission" date="2015-07" db="EMBL/GenBank/DDBJ databases">
        <title>Genome sequence of Ornatilinea apprima DSM 23815.</title>
        <authorList>
            <person name="Hemp J."/>
            <person name="Ward L.M."/>
            <person name="Pace L.A."/>
            <person name="Fischer W.W."/>
        </authorList>
    </citation>
    <scope>NUCLEOTIDE SEQUENCE [LARGE SCALE GENOMIC DNA]</scope>
    <source>
        <strain evidence="2 3">P3M-1</strain>
    </source>
</reference>
<dbReference type="STRING" id="1134406.ADN00_00230"/>
<proteinExistence type="predicted"/>
<keyword evidence="1" id="KW-0812">Transmembrane</keyword>
<protein>
    <recommendedName>
        <fullName evidence="4">Metal-dependent enzyme</fullName>
    </recommendedName>
</protein>
<gene>
    <name evidence="2" type="ORF">ADN00_00230</name>
</gene>
<organism evidence="2 3">
    <name type="scientific">Ornatilinea apprima</name>
    <dbReference type="NCBI Taxonomy" id="1134406"/>
    <lineage>
        <taxon>Bacteria</taxon>
        <taxon>Bacillati</taxon>
        <taxon>Chloroflexota</taxon>
        <taxon>Anaerolineae</taxon>
        <taxon>Anaerolineales</taxon>
        <taxon>Anaerolineaceae</taxon>
        <taxon>Ornatilinea</taxon>
    </lineage>
</organism>
<evidence type="ECO:0000313" key="3">
    <source>
        <dbReference type="Proteomes" id="UP000050417"/>
    </source>
</evidence>
<keyword evidence="1" id="KW-0472">Membrane</keyword>
<dbReference type="PATRIC" id="fig|1134406.4.peg.3440"/>
<evidence type="ECO:0000256" key="1">
    <source>
        <dbReference type="SAM" id="Phobius"/>
    </source>
</evidence>
<dbReference type="EMBL" id="LGCL01000002">
    <property type="protein sequence ID" value="KPL81012.1"/>
    <property type="molecule type" value="Genomic_DNA"/>
</dbReference>
<evidence type="ECO:0008006" key="4">
    <source>
        <dbReference type="Google" id="ProtNLM"/>
    </source>
</evidence>
<dbReference type="AlphaFoldDB" id="A0A0P6XWR0"/>
<dbReference type="PANTHER" id="PTHR42867">
    <property type="entry name" value="MEMBRANE PROTEIN-RELATED"/>
    <property type="match status" value="1"/>
</dbReference>
<evidence type="ECO:0000313" key="2">
    <source>
        <dbReference type="EMBL" id="KPL81012.1"/>
    </source>
</evidence>
<keyword evidence="1" id="KW-1133">Transmembrane helix</keyword>
<dbReference type="OrthoDB" id="9784805at2"/>
<feature type="transmembrane region" description="Helical" evidence="1">
    <location>
        <begin position="95"/>
        <end position="117"/>
    </location>
</feature>
<sequence>MDSPEKLPSYGGQAIIEGVMMRGQNSVAAAMRAPDGSIIIQDENLSGIYKSEIRKIPLLRGLIILWDALGLGTRFLTVSANVQTGEDEKIEGASLILTLVGSFAVAIALFFLLPAAAAEGLQRWLGWSAWVSNLVEGLVRLVILVAYIWGIGKMEDIQRVFAYHGAEHKTINAFEAGEDLTPENVKKYSVEHARCGTAFLLTVVLFSIIIFSALGPLSLAWRLASRVLLIPVVAGLAYEYIRWSGKHLDSPVVQWLIKPNLALQHLTTREPSLDMIEVAIAAFKAMVARENDQKVSL</sequence>
<dbReference type="RefSeq" id="WP_075060946.1">
    <property type="nucleotide sequence ID" value="NZ_LGCL01000002.1"/>
</dbReference>
<dbReference type="PANTHER" id="PTHR42867:SF1">
    <property type="entry name" value="MEMBRANE PROTEIN-RELATED"/>
    <property type="match status" value="1"/>
</dbReference>
<comment type="caution">
    <text evidence="2">The sequence shown here is derived from an EMBL/GenBank/DDBJ whole genome shotgun (WGS) entry which is preliminary data.</text>
</comment>